<dbReference type="InterPro" id="IPR002125">
    <property type="entry name" value="CMP_dCMP_dom"/>
</dbReference>
<dbReference type="GO" id="GO:0005829">
    <property type="term" value="C:cytosol"/>
    <property type="evidence" value="ECO:0007669"/>
    <property type="project" value="TreeGrafter"/>
</dbReference>
<dbReference type="PANTHER" id="PTHR11644:SF2">
    <property type="entry name" value="CYTIDINE DEAMINASE"/>
    <property type="match status" value="1"/>
</dbReference>
<dbReference type="Pfam" id="PF00383">
    <property type="entry name" value="dCMP_cyt_deam_1"/>
    <property type="match status" value="1"/>
</dbReference>
<dbReference type="GO" id="GO:0042802">
    <property type="term" value="F:identical protein binding"/>
    <property type="evidence" value="ECO:0007669"/>
    <property type="project" value="UniProtKB-ARBA"/>
</dbReference>
<evidence type="ECO:0000313" key="6">
    <source>
        <dbReference type="EMBL" id="KKB06793.1"/>
    </source>
</evidence>
<evidence type="ECO:0000313" key="7">
    <source>
        <dbReference type="Proteomes" id="UP000033632"/>
    </source>
</evidence>
<evidence type="ECO:0000256" key="1">
    <source>
        <dbReference type="ARBA" id="ARBA00006576"/>
    </source>
</evidence>
<keyword evidence="7" id="KW-1185">Reference proteome</keyword>
<dbReference type="InterPro" id="IPR016193">
    <property type="entry name" value="Cytidine_deaminase-like"/>
</dbReference>
<dbReference type="Proteomes" id="UP000033632">
    <property type="component" value="Unassembled WGS sequence"/>
</dbReference>
<evidence type="ECO:0000256" key="3">
    <source>
        <dbReference type="ARBA" id="ARBA00022801"/>
    </source>
</evidence>
<evidence type="ECO:0000259" key="5">
    <source>
        <dbReference type="PROSITE" id="PS51747"/>
    </source>
</evidence>
<dbReference type="OrthoDB" id="9795347at2"/>
<dbReference type="PROSITE" id="PS51747">
    <property type="entry name" value="CYT_DCMP_DEAMINASES_2"/>
    <property type="match status" value="1"/>
</dbReference>
<keyword evidence="4" id="KW-0862">Zinc</keyword>
<dbReference type="GO" id="GO:0055086">
    <property type="term" value="P:nucleobase-containing small molecule metabolic process"/>
    <property type="evidence" value="ECO:0007669"/>
    <property type="project" value="UniProtKB-ARBA"/>
</dbReference>
<keyword evidence="2" id="KW-0479">Metal-binding</keyword>
<evidence type="ECO:0000256" key="2">
    <source>
        <dbReference type="ARBA" id="ARBA00022723"/>
    </source>
</evidence>
<comment type="similarity">
    <text evidence="1">Belongs to the cytidine and deoxycytidylate deaminase family.</text>
</comment>
<dbReference type="PANTHER" id="PTHR11644">
    <property type="entry name" value="CYTIDINE DEAMINASE"/>
    <property type="match status" value="1"/>
</dbReference>
<dbReference type="CDD" id="cd01283">
    <property type="entry name" value="cytidine_deaminase"/>
    <property type="match status" value="1"/>
</dbReference>
<dbReference type="AlphaFoldDB" id="A0A0F5FDC4"/>
<evidence type="ECO:0000256" key="4">
    <source>
        <dbReference type="ARBA" id="ARBA00022833"/>
    </source>
</evidence>
<dbReference type="SUPFAM" id="SSF53927">
    <property type="entry name" value="Cytidine deaminase-like"/>
    <property type="match status" value="1"/>
</dbReference>
<dbReference type="PATRIC" id="fig|443610.3.peg.2534"/>
<dbReference type="InterPro" id="IPR050202">
    <property type="entry name" value="Cyt/Deoxycyt_deaminase"/>
</dbReference>
<dbReference type="GO" id="GO:0008270">
    <property type="term" value="F:zinc ion binding"/>
    <property type="evidence" value="ECO:0007669"/>
    <property type="project" value="InterPro"/>
</dbReference>
<dbReference type="RefSeq" id="WP_046110640.1">
    <property type="nucleotide sequence ID" value="NZ_JZEX01000199.1"/>
</dbReference>
<reference evidence="6 7" key="1">
    <citation type="submission" date="2015-03" db="EMBL/GenBank/DDBJ databases">
        <authorList>
            <person name="Hassan Y.I."/>
            <person name="Lepp D."/>
            <person name="Li X.-Z."/>
            <person name="Zhou T."/>
        </authorList>
    </citation>
    <scope>NUCLEOTIDE SEQUENCE [LARGE SCALE GENOMIC DNA]</scope>
    <source>
        <strain evidence="6 7">BD-c194</strain>
    </source>
</reference>
<proteinExistence type="inferred from homology"/>
<sequence>MEDDGTIRSLIGRAAAVLRPHRTRQGRLLGDVGAAVLSADGNIYTGVCVDTPSWGLCAERSALAAMIGRGEYRIDKVVAVWRNEETGRLHVLAPCGVCREFMRQIDDDNLEADVILGGTETRKLRELLPAHAWPEPLEEG</sequence>
<dbReference type="STRING" id="443610.VE25_21030"/>
<dbReference type="PROSITE" id="PS00903">
    <property type="entry name" value="CYT_DCMP_DEAMINASES_1"/>
    <property type="match status" value="1"/>
</dbReference>
<dbReference type="Gene3D" id="3.40.140.10">
    <property type="entry name" value="Cytidine Deaminase, domain 2"/>
    <property type="match status" value="1"/>
</dbReference>
<dbReference type="GO" id="GO:0004126">
    <property type="term" value="F:cytidine deaminase activity"/>
    <property type="evidence" value="ECO:0007669"/>
    <property type="project" value="UniProtKB-ARBA"/>
</dbReference>
<feature type="domain" description="CMP/dCMP-type deaminase" evidence="5">
    <location>
        <begin position="2"/>
        <end position="135"/>
    </location>
</feature>
<keyword evidence="3" id="KW-0378">Hydrolase</keyword>
<protein>
    <recommendedName>
        <fullName evidence="5">CMP/dCMP-type deaminase domain-containing protein</fullName>
    </recommendedName>
</protein>
<accession>A0A0F5FDC4</accession>
<organism evidence="6 7">
    <name type="scientific">Devosia geojensis</name>
    <dbReference type="NCBI Taxonomy" id="443610"/>
    <lineage>
        <taxon>Bacteria</taxon>
        <taxon>Pseudomonadati</taxon>
        <taxon>Pseudomonadota</taxon>
        <taxon>Alphaproteobacteria</taxon>
        <taxon>Hyphomicrobiales</taxon>
        <taxon>Devosiaceae</taxon>
        <taxon>Devosia</taxon>
    </lineage>
</organism>
<comment type="caution">
    <text evidence="6">The sequence shown here is derived from an EMBL/GenBank/DDBJ whole genome shotgun (WGS) entry which is preliminary data.</text>
</comment>
<gene>
    <name evidence="6" type="ORF">VE25_21030</name>
</gene>
<dbReference type="EMBL" id="JZEX01000199">
    <property type="protein sequence ID" value="KKB06793.1"/>
    <property type="molecule type" value="Genomic_DNA"/>
</dbReference>
<dbReference type="InterPro" id="IPR016192">
    <property type="entry name" value="APOBEC/CMP_deaminase_Zn-bd"/>
</dbReference>
<name>A0A0F5FDC4_9HYPH</name>
<dbReference type="GO" id="GO:0072527">
    <property type="term" value="P:pyrimidine-containing compound metabolic process"/>
    <property type="evidence" value="ECO:0007669"/>
    <property type="project" value="UniProtKB-ARBA"/>
</dbReference>